<accession>A0A7Z7IZE7</accession>
<name>A0A7Z7IZE7_XANCH</name>
<dbReference type="EMBL" id="OCZC01000062">
    <property type="protein sequence ID" value="SOO24456.1"/>
    <property type="molecule type" value="Genomic_DNA"/>
</dbReference>
<proteinExistence type="predicted"/>
<protein>
    <submittedName>
        <fullName evidence="2">Uncharacterized protein</fullName>
    </submittedName>
</protein>
<organism evidence="2 3">
    <name type="scientific">Xanthomonas campestris pv. phaseoli</name>
    <dbReference type="NCBI Taxonomy" id="317013"/>
    <lineage>
        <taxon>Bacteria</taxon>
        <taxon>Pseudomonadati</taxon>
        <taxon>Pseudomonadota</taxon>
        <taxon>Gammaproteobacteria</taxon>
        <taxon>Lysobacterales</taxon>
        <taxon>Lysobacteraceae</taxon>
        <taxon>Xanthomonas</taxon>
    </lineage>
</organism>
<evidence type="ECO:0000313" key="2">
    <source>
        <dbReference type="EMBL" id="SOO24456.1"/>
    </source>
</evidence>
<evidence type="ECO:0000313" key="3">
    <source>
        <dbReference type="Proteomes" id="UP000234345"/>
    </source>
</evidence>
<evidence type="ECO:0000256" key="1">
    <source>
        <dbReference type="SAM" id="MobiDB-lite"/>
    </source>
</evidence>
<comment type="caution">
    <text evidence="2">The sequence shown here is derived from an EMBL/GenBank/DDBJ whole genome shotgun (WGS) entry which is preliminary data.</text>
</comment>
<reference evidence="2 3" key="1">
    <citation type="submission" date="2017-10" db="EMBL/GenBank/DDBJ databases">
        <authorList>
            <person name="Regsiter A."/>
            <person name="William W."/>
        </authorList>
    </citation>
    <scope>NUCLEOTIDE SEQUENCE [LARGE SCALE GENOMIC DNA]</scope>
    <source>
        <strain evidence="2 3">CFBP6991</strain>
    </source>
</reference>
<feature type="region of interest" description="Disordered" evidence="1">
    <location>
        <begin position="1"/>
        <end position="27"/>
    </location>
</feature>
<dbReference type="Proteomes" id="UP000234345">
    <property type="component" value="Unassembled WGS sequence"/>
</dbReference>
<sequence>MSKANCATTSTPARTASKNTAPTSSPTRCRCSAAVAKAAVVGWAAIARSVRRRVSRAAVAGRVVADMVAVVRTTRRVVSSRPSSSRRRPWTISQTTISRSEDCPSLCHPRGPALRGPSALWELPPQDVGWFVSMVARASRALCVLGGRHAVRAAPIAGLRVTHAAWARRPCVGQARDVQLAAAA</sequence>
<dbReference type="AlphaFoldDB" id="A0A7Z7IZE7"/>
<gene>
    <name evidence="2" type="ORF">XFF6991_360069</name>
</gene>